<protein>
    <submittedName>
        <fullName evidence="2">DUF3617 family protein</fullName>
    </submittedName>
</protein>
<dbReference type="RefSeq" id="WP_187738077.1">
    <property type="nucleotide sequence ID" value="NZ_CP060790.1"/>
</dbReference>
<accession>A0A7H0HKN5</accession>
<name>A0A7H0HKN5_9BURK</name>
<sequence length="198" mass="21204">MVLTAVPAAQANASAAKKAAPLPARKTGLWEVTLRGEGLTLKRSGQAPQAAQTVQQCTSAEAEPVMLLSIVPGQENCREVRVGRRAKGGGHDIRTVCHVHDNRVDSHMELQGDLQSAYSGAFEVKYSQTPLRNTGRMVFEGRWLGPCRSGQRPGDMVLPNGVTVNVVDDRKRAESRGSEGHGHDHGGHGRGSHEGHGH</sequence>
<feature type="region of interest" description="Disordered" evidence="1">
    <location>
        <begin position="172"/>
        <end position="198"/>
    </location>
</feature>
<dbReference type="InterPro" id="IPR022061">
    <property type="entry name" value="DUF3617"/>
</dbReference>
<evidence type="ECO:0000256" key="1">
    <source>
        <dbReference type="SAM" id="MobiDB-lite"/>
    </source>
</evidence>
<keyword evidence="3" id="KW-1185">Reference proteome</keyword>
<dbReference type="Pfam" id="PF12276">
    <property type="entry name" value="DUF3617"/>
    <property type="match status" value="1"/>
</dbReference>
<organism evidence="2 3">
    <name type="scientific">Paenacidovorax monticola</name>
    <dbReference type="NCBI Taxonomy" id="1926868"/>
    <lineage>
        <taxon>Bacteria</taxon>
        <taxon>Pseudomonadati</taxon>
        <taxon>Pseudomonadota</taxon>
        <taxon>Betaproteobacteria</taxon>
        <taxon>Burkholderiales</taxon>
        <taxon>Comamonadaceae</taxon>
        <taxon>Paenacidovorax</taxon>
    </lineage>
</organism>
<gene>
    <name evidence="2" type="ORF">H9L24_10415</name>
</gene>
<evidence type="ECO:0000313" key="2">
    <source>
        <dbReference type="EMBL" id="QNP61101.1"/>
    </source>
</evidence>
<evidence type="ECO:0000313" key="3">
    <source>
        <dbReference type="Proteomes" id="UP000516057"/>
    </source>
</evidence>
<dbReference type="EMBL" id="CP060790">
    <property type="protein sequence ID" value="QNP61101.1"/>
    <property type="molecule type" value="Genomic_DNA"/>
</dbReference>
<dbReference type="AlphaFoldDB" id="A0A7H0HKN5"/>
<reference evidence="2 3" key="1">
    <citation type="submission" date="2020-08" db="EMBL/GenBank/DDBJ databases">
        <title>Genome sequence of Acidovorax monticola KACC 19171T.</title>
        <authorList>
            <person name="Hyun D.-W."/>
            <person name="Bae J.-W."/>
        </authorList>
    </citation>
    <scope>NUCLEOTIDE SEQUENCE [LARGE SCALE GENOMIC DNA]</scope>
    <source>
        <strain evidence="2 3">KACC 19171</strain>
    </source>
</reference>
<dbReference type="KEGG" id="amon:H9L24_10415"/>
<proteinExistence type="predicted"/>
<dbReference type="Proteomes" id="UP000516057">
    <property type="component" value="Chromosome"/>
</dbReference>